<protein>
    <submittedName>
        <fullName evidence="4">UDP-2,4-diacetamido-2,4, 6-trideoxy-beta-L-altropyranose hydrolase</fullName>
        <ecNumber evidence="4">3.6.1.57</ecNumber>
    </submittedName>
</protein>
<feature type="active site" description="Proton acceptor" evidence="1">
    <location>
        <position position="17"/>
    </location>
</feature>
<dbReference type="Pfam" id="PF04101">
    <property type="entry name" value="Glyco_tran_28_C"/>
    <property type="match status" value="1"/>
</dbReference>
<sequence length="372" mass="40193">MKFAIRVDASRLIGTGHVMRCLALADSLAALGADCHFLCRALEGNLIDYIRRKGHAVHTLQNAPAEKSGVGWKNELNNYNSTAYGHWLGCAQEDDATACLRILSNLHPDWLIVDHYALDACWEQAVAPFVQQLMVIDDLADRPHSCDLLLDQNLGRSAQEYESLIPSRASVLVGPKFALLRPEFAMRRQESLSNRQSGRLSRLLISMGGVDYKNVSGTLLEALESSSLAGGFHITIVMGRSSPWLDRLQSLAARSSLQVDVLGDVGDMALLMANSDLAIGAAGTSAWERCCLGLPTLITVLADNQIAGAKALCSIKAARLIKIDETLSSQLSDTIMDLEKPNSLTAMSNMALSITDGKGVDRLVGALTIGRH</sequence>
<accession>A0A3L7DXC6</accession>
<dbReference type="EMBL" id="QRAN01000007">
    <property type="protein sequence ID" value="RLQ22218.1"/>
    <property type="molecule type" value="Genomic_DNA"/>
</dbReference>
<keyword evidence="4" id="KW-0378">Hydrolase</keyword>
<evidence type="ECO:0000259" key="3">
    <source>
        <dbReference type="Pfam" id="PF04101"/>
    </source>
</evidence>
<feature type="domain" description="Glycosyl transferase family 28 C-terminal" evidence="3">
    <location>
        <begin position="228"/>
        <end position="350"/>
    </location>
</feature>
<feature type="binding site" evidence="2">
    <location>
        <position position="288"/>
    </location>
    <ligand>
        <name>substrate</name>
    </ligand>
</feature>
<feature type="binding site" evidence="2">
    <location>
        <position position="181"/>
    </location>
    <ligand>
        <name>substrate</name>
    </ligand>
</feature>
<comment type="caution">
    <text evidence="4">The sequence shown here is derived from an EMBL/GenBank/DDBJ whole genome shotgun (WGS) entry which is preliminary data.</text>
</comment>
<evidence type="ECO:0000313" key="5">
    <source>
        <dbReference type="Proteomes" id="UP000265509"/>
    </source>
</evidence>
<dbReference type="GO" id="GO:0016787">
    <property type="term" value="F:hydrolase activity"/>
    <property type="evidence" value="ECO:0007669"/>
    <property type="project" value="UniProtKB-KW"/>
</dbReference>
<gene>
    <name evidence="4" type="primary">pseG</name>
    <name evidence="4" type="ORF">DWB85_07980</name>
</gene>
<dbReference type="InterPro" id="IPR020023">
    <property type="entry name" value="PseG"/>
</dbReference>
<dbReference type="NCBIfam" id="TIGR03590">
    <property type="entry name" value="PseG"/>
    <property type="match status" value="1"/>
</dbReference>
<dbReference type="EC" id="3.6.1.57" evidence="4"/>
<dbReference type="PANTHER" id="PTHR21015:SF28">
    <property type="entry name" value="SLL1722 PROTEIN"/>
    <property type="match status" value="1"/>
</dbReference>
<evidence type="ECO:0000256" key="1">
    <source>
        <dbReference type="PIRSR" id="PIRSR620023-1"/>
    </source>
</evidence>
<dbReference type="SUPFAM" id="SSF53756">
    <property type="entry name" value="UDP-Glycosyltransferase/glycogen phosphorylase"/>
    <property type="match status" value="1"/>
</dbReference>
<dbReference type="Gene3D" id="3.40.50.2000">
    <property type="entry name" value="Glycogen Phosphorylase B"/>
    <property type="match status" value="1"/>
</dbReference>
<dbReference type="Gene3D" id="3.40.50.11190">
    <property type="match status" value="1"/>
</dbReference>
<dbReference type="AlphaFoldDB" id="A0A3L7DXC6"/>
<keyword evidence="5" id="KW-1185">Reference proteome</keyword>
<evidence type="ECO:0000256" key="2">
    <source>
        <dbReference type="PIRSR" id="PIRSR620023-2"/>
    </source>
</evidence>
<dbReference type="PANTHER" id="PTHR21015">
    <property type="entry name" value="UDP-N-ACETYLGLUCOSAMINE--N-ACETYLMURAMYL-(PENTAPEPTIDE) PYROPHOSPHORYL-UNDECAPRENOL N-ACETYLGLUCOSAMINE TRANSFERASE 1"/>
    <property type="match status" value="1"/>
</dbReference>
<organism evidence="4 5">
    <name type="scientific">Seongchinamella sediminis</name>
    <dbReference type="NCBI Taxonomy" id="2283635"/>
    <lineage>
        <taxon>Bacteria</taxon>
        <taxon>Pseudomonadati</taxon>
        <taxon>Pseudomonadota</taxon>
        <taxon>Gammaproteobacteria</taxon>
        <taxon>Cellvibrionales</taxon>
        <taxon>Halieaceae</taxon>
        <taxon>Seongchinamella</taxon>
    </lineage>
</organism>
<proteinExistence type="predicted"/>
<reference evidence="4 5" key="1">
    <citation type="submission" date="2018-07" db="EMBL/GenBank/DDBJ databases">
        <title>Halioglobus sp. genome submission.</title>
        <authorList>
            <person name="Ye M.-Q."/>
            <person name="Du Z.-J."/>
        </authorList>
    </citation>
    <scope>NUCLEOTIDE SEQUENCE [LARGE SCALE GENOMIC DNA]</scope>
    <source>
        <strain evidence="4 5">U0301</strain>
    </source>
</reference>
<dbReference type="InterPro" id="IPR007235">
    <property type="entry name" value="Glyco_trans_28_C"/>
</dbReference>
<dbReference type="OrthoDB" id="9788924at2"/>
<name>A0A3L7DXC6_9GAMM</name>
<dbReference type="Proteomes" id="UP000265509">
    <property type="component" value="Unassembled WGS sequence"/>
</dbReference>
<dbReference type="RefSeq" id="WP_117953692.1">
    <property type="nucleotide sequence ID" value="NZ_QRAN01000007.1"/>
</dbReference>
<evidence type="ECO:0000313" key="4">
    <source>
        <dbReference type="EMBL" id="RLQ22218.1"/>
    </source>
</evidence>
<dbReference type="GO" id="GO:0016758">
    <property type="term" value="F:hexosyltransferase activity"/>
    <property type="evidence" value="ECO:0007669"/>
    <property type="project" value="InterPro"/>
</dbReference>